<dbReference type="InterPro" id="IPR012543">
    <property type="entry name" value="DUF1694"/>
</dbReference>
<evidence type="ECO:0000313" key="1">
    <source>
        <dbReference type="EMBL" id="KRM87881.1"/>
    </source>
</evidence>
<dbReference type="AlphaFoldDB" id="A0A0R2CHC6"/>
<sequence length="165" mass="18112">MVDPTRYPLHPVIILKEVSKMADDQMQDHLNNAMYGPRQTNPDERRQYLGSLRERVLLRVDNATMRQAATLPALREQLPALVGGDHHALINGKLDASVTGPVMKLLGQLNMSLTMVNDASAQTADSATGLLVVSNQAVNQEDITLHVNAAHPEAPKKKGLFGFFH</sequence>
<dbReference type="InterPro" id="IPR029064">
    <property type="entry name" value="Ribosomal_eL30-like_sf"/>
</dbReference>
<gene>
    <name evidence="1" type="ORF">FD19_GL000158</name>
</gene>
<reference evidence="1 2" key="1">
    <citation type="journal article" date="2015" name="Genome Announc.">
        <title>Expanding the biotechnology potential of lactobacilli through comparative genomics of 213 strains and associated genera.</title>
        <authorList>
            <person name="Sun Z."/>
            <person name="Harris H.M."/>
            <person name="McCann A."/>
            <person name="Guo C."/>
            <person name="Argimon S."/>
            <person name="Zhang W."/>
            <person name="Yang X."/>
            <person name="Jeffery I.B."/>
            <person name="Cooney J.C."/>
            <person name="Kagawa T.F."/>
            <person name="Liu W."/>
            <person name="Song Y."/>
            <person name="Salvetti E."/>
            <person name="Wrobel A."/>
            <person name="Rasinkangas P."/>
            <person name="Parkhill J."/>
            <person name="Rea M.C."/>
            <person name="O'Sullivan O."/>
            <person name="Ritari J."/>
            <person name="Douillard F.P."/>
            <person name="Paul Ross R."/>
            <person name="Yang R."/>
            <person name="Briner A.E."/>
            <person name="Felis G.E."/>
            <person name="de Vos W.M."/>
            <person name="Barrangou R."/>
            <person name="Klaenhammer T.R."/>
            <person name="Caufield P.W."/>
            <person name="Cui Y."/>
            <person name="Zhang H."/>
            <person name="O'Toole P.W."/>
        </authorList>
    </citation>
    <scope>NUCLEOTIDE SEQUENCE [LARGE SCALE GENOMIC DNA]</scope>
    <source>
        <strain evidence="1 2">DSM 22698</strain>
    </source>
</reference>
<dbReference type="PATRIC" id="fig|1423810.4.peg.162"/>
<keyword evidence="2" id="KW-1185">Reference proteome</keyword>
<dbReference type="SUPFAM" id="SSF160515">
    <property type="entry name" value="YueI-like"/>
    <property type="match status" value="1"/>
</dbReference>
<dbReference type="STRING" id="1423810.FD19_GL000158"/>
<evidence type="ECO:0008006" key="3">
    <source>
        <dbReference type="Google" id="ProtNLM"/>
    </source>
</evidence>
<comment type="caution">
    <text evidence="1">The sequence shown here is derived from an EMBL/GenBank/DDBJ whole genome shotgun (WGS) entry which is preliminary data.</text>
</comment>
<dbReference type="EMBL" id="AYZK01000001">
    <property type="protein sequence ID" value="KRM87881.1"/>
    <property type="molecule type" value="Genomic_DNA"/>
</dbReference>
<evidence type="ECO:0000313" key="2">
    <source>
        <dbReference type="Proteomes" id="UP000051789"/>
    </source>
</evidence>
<dbReference type="Proteomes" id="UP000051789">
    <property type="component" value="Unassembled WGS sequence"/>
</dbReference>
<dbReference type="Pfam" id="PF07997">
    <property type="entry name" value="DUF1694"/>
    <property type="match status" value="1"/>
</dbReference>
<accession>A0A0R2CHC6</accession>
<proteinExistence type="predicted"/>
<name>A0A0R2CHC6_9LACO</name>
<dbReference type="Gene3D" id="3.30.1330.30">
    <property type="match status" value="1"/>
</dbReference>
<protein>
    <recommendedName>
        <fullName evidence="3">DUF1694 domain-containing protein</fullName>
    </recommendedName>
</protein>
<organism evidence="1 2">
    <name type="scientific">Lacticaseibacillus thailandensis DSM 22698 = JCM 13996</name>
    <dbReference type="NCBI Taxonomy" id="1423810"/>
    <lineage>
        <taxon>Bacteria</taxon>
        <taxon>Bacillati</taxon>
        <taxon>Bacillota</taxon>
        <taxon>Bacilli</taxon>
        <taxon>Lactobacillales</taxon>
        <taxon>Lactobacillaceae</taxon>
        <taxon>Lacticaseibacillus</taxon>
    </lineage>
</organism>